<feature type="chain" id="PRO_5046581188" evidence="1">
    <location>
        <begin position="21"/>
        <end position="508"/>
    </location>
</feature>
<accession>A0ABS3AW56</accession>
<evidence type="ECO:0000313" key="3">
    <source>
        <dbReference type="Proteomes" id="UP000765003"/>
    </source>
</evidence>
<feature type="signal peptide" evidence="1">
    <location>
        <begin position="1"/>
        <end position="20"/>
    </location>
</feature>
<comment type="caution">
    <text evidence="2">The sequence shown here is derived from an EMBL/GenBank/DDBJ whole genome shotgun (WGS) entry which is preliminary data.</text>
</comment>
<gene>
    <name evidence="2" type="ORF">JYT19_00070</name>
</gene>
<organism evidence="2 3">
    <name type="scientific">Sulfobacillus acidophilus</name>
    <dbReference type="NCBI Taxonomy" id="53633"/>
    <lineage>
        <taxon>Bacteria</taxon>
        <taxon>Bacillati</taxon>
        <taxon>Bacillota</taxon>
        <taxon>Clostridia</taxon>
        <taxon>Eubacteriales</taxon>
        <taxon>Clostridiales Family XVII. Incertae Sedis</taxon>
        <taxon>Sulfobacillus</taxon>
    </lineage>
</organism>
<dbReference type="EMBL" id="JAFITA010000001">
    <property type="protein sequence ID" value="MBN4077285.1"/>
    <property type="molecule type" value="Genomic_DNA"/>
</dbReference>
<evidence type="ECO:0000313" key="2">
    <source>
        <dbReference type="EMBL" id="MBN4077285.1"/>
    </source>
</evidence>
<dbReference type="Proteomes" id="UP000765003">
    <property type="component" value="Unassembled WGS sequence"/>
</dbReference>
<keyword evidence="1" id="KW-0732">Signal</keyword>
<sequence length="508" mass="55641">MKNLFLIIFAITLQASFLVASPYDHCGQILANGIYDTYMTTKDSYEETLLKNWACSSDSSSETNIFSLNLIVSGIGGGVAYENSQAWKQDNCASDETQYKTGDYSHNLIQEVNPGIVEAWKECVSEKNKGLICYAEESDSSISFKIDWNPPPGMPRNLNAQIGLRNLNSLIELPTNLLPGEDTLDLVIDDPGQEAKVILRASNGETFRTSCSYLLLPPPEAAGPPTDPGKPDDIVKGPYTETFVREYVIGNLYIQVHEKHSGLSNAPWVEVTVPENFKILSGGARTNWSQPGNLLTSSYPVNDRTWFVSAAEHGIASKATITAYAVAARMIDGSPIPNNVYQIESFQSGKSSLAKGLVSLPREYQIIGGGARVLNTVPKHRNLLFASYPYGERSWVAASKDHQYENPASIIAYVIGFDVNFLAYQAKVDAFIKNETSIYEEEAPAGLCTVERGAVLIGGGARANWKRKGIFLTASYPQSYSTWVTKAKSHNAPENSNVTTWCIGLKSL</sequence>
<proteinExistence type="predicted"/>
<name>A0ABS3AW56_9FIRM</name>
<evidence type="ECO:0000256" key="1">
    <source>
        <dbReference type="SAM" id="SignalP"/>
    </source>
</evidence>
<keyword evidence="3" id="KW-1185">Reference proteome</keyword>
<reference evidence="2" key="1">
    <citation type="submission" date="2021-02" db="EMBL/GenBank/DDBJ databases">
        <title>Activity-based single-cell genomes from oceanic crustal fluid captures similar information to metagenomic and metatranscriptomic surveys with orders of magnitude less sampling.</title>
        <authorList>
            <person name="D'Angelo T.S."/>
            <person name="Orcutt B.N."/>
        </authorList>
    </citation>
    <scope>NUCLEOTIDE SEQUENCE [LARGE SCALE GENOMIC DNA]</scope>
    <source>
        <strain evidence="2">AH-315-E05</strain>
    </source>
</reference>
<protein>
    <submittedName>
        <fullName evidence="2">Uncharacterized protein</fullName>
    </submittedName>
</protein>